<dbReference type="EC" id="2.7.13.3" evidence="6"/>
<keyword evidence="17" id="KW-1133">Transmembrane helix</keyword>
<keyword evidence="14" id="KW-0902">Two-component regulatory system</keyword>
<evidence type="ECO:0000313" key="19">
    <source>
        <dbReference type="EMBL" id="SHG96175.1"/>
    </source>
</evidence>
<dbReference type="Gene3D" id="1.10.287.130">
    <property type="match status" value="1"/>
</dbReference>
<evidence type="ECO:0000256" key="11">
    <source>
        <dbReference type="ARBA" id="ARBA00022898"/>
    </source>
</evidence>
<dbReference type="GO" id="GO:0046872">
    <property type="term" value="F:metal ion binding"/>
    <property type="evidence" value="ECO:0007669"/>
    <property type="project" value="UniProtKB-KW"/>
</dbReference>
<evidence type="ECO:0000256" key="1">
    <source>
        <dbReference type="ARBA" id="ARBA00000085"/>
    </source>
</evidence>
<evidence type="ECO:0000256" key="16">
    <source>
        <dbReference type="ARBA" id="ARBA00048179"/>
    </source>
</evidence>
<keyword evidence="7" id="KW-0597">Phosphoprotein</keyword>
<comment type="function">
    <text evidence="2">Responsible for the formation of the pyrimidine heterocycle in the thiamine biosynthesis pathway. Catalyzes the formation of hydroxymethylpyrimidine phosphate (HMP-P) from histidine and pyridoxal phosphate (PLP). The protein uses PLP and the active site histidine to form HMP-P, generating an inactive enzyme. The enzyme can only undergo a single turnover, which suggests it is a suicide enzyme.</text>
</comment>
<dbReference type="InterPro" id="IPR003661">
    <property type="entry name" value="HisK_dim/P_dom"/>
</dbReference>
<comment type="similarity">
    <text evidence="4">Belongs to the NMT1/THI5 family.</text>
</comment>
<evidence type="ECO:0000256" key="10">
    <source>
        <dbReference type="ARBA" id="ARBA00022777"/>
    </source>
</evidence>
<keyword evidence="11" id="KW-0663">Pyridoxal phosphate</keyword>
<dbReference type="Pfam" id="PF02518">
    <property type="entry name" value="HATPase_c"/>
    <property type="match status" value="1"/>
</dbReference>
<comment type="catalytic activity">
    <reaction evidence="16">
        <text>N(6)-(pyridoxal phosphate)-L-lysyl-[4-amino-5-hydroxymethyl-2-methylpyrimidine phosphate synthase] + L-histidyl-[4-amino-5-hydroxymethyl-2-methylpyrimidine phosphate synthase] + 2 Fe(3+) + 4 H2O = L-lysyl-[4-amino-5-hydroxymethyl-2-methylpyrimidine phosphate synthase] + (2S)-2-amino-5-hydroxy-4-oxopentanoyl-[4-amino-5-hydroxymethyl-2-methylpyrimidine phosphate synthase] + 4-amino-2-methyl-5-(phosphooxymethyl)pyrimidine + 3-oxopropanoate + 2 Fe(2+) + 2 H(+)</text>
        <dbReference type="Rhea" id="RHEA:65756"/>
        <dbReference type="Rhea" id="RHEA-COMP:16892"/>
        <dbReference type="Rhea" id="RHEA-COMP:16893"/>
        <dbReference type="Rhea" id="RHEA-COMP:16894"/>
        <dbReference type="Rhea" id="RHEA-COMP:16895"/>
        <dbReference type="ChEBI" id="CHEBI:15377"/>
        <dbReference type="ChEBI" id="CHEBI:15378"/>
        <dbReference type="ChEBI" id="CHEBI:29033"/>
        <dbReference type="ChEBI" id="CHEBI:29034"/>
        <dbReference type="ChEBI" id="CHEBI:29969"/>
        <dbReference type="ChEBI" id="CHEBI:29979"/>
        <dbReference type="ChEBI" id="CHEBI:33190"/>
        <dbReference type="ChEBI" id="CHEBI:58354"/>
        <dbReference type="ChEBI" id="CHEBI:143915"/>
        <dbReference type="ChEBI" id="CHEBI:157692"/>
    </reaction>
    <physiologicalReaction direction="left-to-right" evidence="16">
        <dbReference type="Rhea" id="RHEA:65757"/>
    </physiologicalReaction>
</comment>
<comment type="pathway">
    <text evidence="3">Cofactor biosynthesis; thiamine diphosphate biosynthesis.</text>
</comment>
<dbReference type="SUPFAM" id="SSF53850">
    <property type="entry name" value="Periplasmic binding protein-like II"/>
    <property type="match status" value="1"/>
</dbReference>
<dbReference type="Proteomes" id="UP000242329">
    <property type="component" value="Unassembled WGS sequence"/>
</dbReference>
<evidence type="ECO:0000256" key="7">
    <source>
        <dbReference type="ARBA" id="ARBA00022553"/>
    </source>
</evidence>
<dbReference type="PROSITE" id="PS50109">
    <property type="entry name" value="HIS_KIN"/>
    <property type="match status" value="1"/>
</dbReference>
<dbReference type="InterPro" id="IPR036097">
    <property type="entry name" value="HisK_dim/P_sf"/>
</dbReference>
<evidence type="ECO:0000256" key="14">
    <source>
        <dbReference type="ARBA" id="ARBA00023012"/>
    </source>
</evidence>
<evidence type="ECO:0000256" key="2">
    <source>
        <dbReference type="ARBA" id="ARBA00003469"/>
    </source>
</evidence>
<dbReference type="Pfam" id="PF09084">
    <property type="entry name" value="NMT1"/>
    <property type="match status" value="1"/>
</dbReference>
<dbReference type="PRINTS" id="PR00344">
    <property type="entry name" value="BCTRLSENSOR"/>
</dbReference>
<accession>A0A1M5P374</accession>
<dbReference type="Gene3D" id="3.30.565.10">
    <property type="entry name" value="Histidine kinase-like ATPase, C-terminal domain"/>
    <property type="match status" value="1"/>
</dbReference>
<keyword evidence="20" id="KW-1185">Reference proteome</keyword>
<keyword evidence="9" id="KW-0479">Metal-binding</keyword>
<evidence type="ECO:0000256" key="5">
    <source>
        <dbReference type="ARBA" id="ARBA00011738"/>
    </source>
</evidence>
<dbReference type="STRING" id="1123382.SAMN02745221_01356"/>
<comment type="catalytic activity">
    <reaction evidence="1">
        <text>ATP + protein L-histidine = ADP + protein N-phospho-L-histidine.</text>
        <dbReference type="EC" id="2.7.13.3"/>
    </reaction>
</comment>
<keyword evidence="13" id="KW-0408">Iron</keyword>
<dbReference type="InterPro" id="IPR036890">
    <property type="entry name" value="HATPase_C_sf"/>
</dbReference>
<keyword evidence="10" id="KW-0418">Kinase</keyword>
<gene>
    <name evidence="19" type="ORF">SAMN02745221_01356</name>
</gene>
<feature type="domain" description="Histidine kinase" evidence="18">
    <location>
        <begin position="402"/>
        <end position="617"/>
    </location>
</feature>
<dbReference type="InterPro" id="IPR005467">
    <property type="entry name" value="His_kinase_dom"/>
</dbReference>
<dbReference type="GO" id="GO:0009228">
    <property type="term" value="P:thiamine biosynthetic process"/>
    <property type="evidence" value="ECO:0007669"/>
    <property type="project" value="UniProtKB-KW"/>
</dbReference>
<dbReference type="PANTHER" id="PTHR31528">
    <property type="entry name" value="4-AMINO-5-HYDROXYMETHYL-2-METHYLPYRIMIDINE PHOSPHATE SYNTHASE THI11-RELATED"/>
    <property type="match status" value="1"/>
</dbReference>
<evidence type="ECO:0000313" key="20">
    <source>
        <dbReference type="Proteomes" id="UP000242329"/>
    </source>
</evidence>
<evidence type="ECO:0000259" key="18">
    <source>
        <dbReference type="PROSITE" id="PS50109"/>
    </source>
</evidence>
<dbReference type="SUPFAM" id="SSF47384">
    <property type="entry name" value="Homodimeric domain of signal transducing histidine kinase"/>
    <property type="match status" value="1"/>
</dbReference>
<dbReference type="AlphaFoldDB" id="A0A1M5P374"/>
<proteinExistence type="inferred from homology"/>
<dbReference type="CDD" id="cd00082">
    <property type="entry name" value="HisKA"/>
    <property type="match status" value="1"/>
</dbReference>
<comment type="subunit">
    <text evidence="5">Homodimer.</text>
</comment>
<keyword evidence="8" id="KW-0808">Transferase</keyword>
<dbReference type="EMBL" id="FQWY01000020">
    <property type="protein sequence ID" value="SHG96175.1"/>
    <property type="molecule type" value="Genomic_DNA"/>
</dbReference>
<feature type="transmembrane region" description="Helical" evidence="17">
    <location>
        <begin position="340"/>
        <end position="360"/>
    </location>
</feature>
<dbReference type="PANTHER" id="PTHR31528:SF1">
    <property type="entry name" value="4-AMINO-5-HYDROXYMETHYL-2-METHYLPYRIMIDINE PHOSPHATE SYNTHASE THI11-RELATED"/>
    <property type="match status" value="1"/>
</dbReference>
<keyword evidence="17" id="KW-0472">Membrane</keyword>
<dbReference type="SUPFAM" id="SSF55874">
    <property type="entry name" value="ATPase domain of HSP90 chaperone/DNA topoisomerase II/histidine kinase"/>
    <property type="match status" value="1"/>
</dbReference>
<name>A0A1M5P374_9FIRM</name>
<sequence length="626" mass="72259">MKIFMSLLLLFLFMLPVRGKAEEPQKVVLQLRWQHQFQFAGYYMAQALGYYAEEGLDVEIRSAFTPEGKVLNAPEEVASKRADFGIGAIDILIAEDEKTDFMVVASIFQRSPTEFFMLENTPYRSPADLAGLKIARRRDDLLDIELQALLIREGIDPSVFPFCNHVGNFQVEDLVMGKFDVVPGYLGAISYYAEKKGVKLKRIKPIDYGIDFYGDTIFTRRSLALTNPELVEKFRRASIKGWEYALNHPEEVSRYIVDKYYPLAEDKQEILEFNLFQAEKVKDFTLYPVVQIGNINPYRWEHMYTTLRNLNLVHDNININDFIFDYESIKEERARQRQKLVNIFTLVMVVLSLFALTVYLTARRTMAELKAAFDKQLEENRQKEALIIHQARLAAMGEMMANIAHQWRQPLNNLGLVLTNLEDAYQNGELTPAFMAASMEKSRRLINNLSRTIEDFRDFLNPRSRKEVFYVYEAVTSVLDLMEENLRFHNIKVELNRLEMVCAYGYANQYAQAVFNVINNSFEVLKNSLRRDKKIVLRIYREQGMAVLEIEDNGGGIDEEIGDKIFQIYFTTKEKSKGTGLGLYITKTIIEQHMGGRISWHNTEEGLCMQLAVPAWGGHEDGNLQG</sequence>
<evidence type="ECO:0000256" key="6">
    <source>
        <dbReference type="ARBA" id="ARBA00012438"/>
    </source>
</evidence>
<dbReference type="Gene3D" id="3.40.190.10">
    <property type="entry name" value="Periplasmic binding protein-like II"/>
    <property type="match status" value="2"/>
</dbReference>
<reference evidence="20" key="1">
    <citation type="submission" date="2016-11" db="EMBL/GenBank/DDBJ databases">
        <authorList>
            <person name="Varghese N."/>
            <person name="Submissions S."/>
        </authorList>
    </citation>
    <scope>NUCLEOTIDE SEQUENCE [LARGE SCALE GENOMIC DNA]</scope>
    <source>
        <strain evidence="20">DSM 11003</strain>
    </source>
</reference>
<dbReference type="InterPro" id="IPR003594">
    <property type="entry name" value="HATPase_dom"/>
</dbReference>
<dbReference type="GO" id="GO:0000155">
    <property type="term" value="F:phosphorelay sensor kinase activity"/>
    <property type="evidence" value="ECO:0007669"/>
    <property type="project" value="InterPro"/>
</dbReference>
<keyword evidence="12" id="KW-0784">Thiamine biosynthesis</keyword>
<protein>
    <recommendedName>
        <fullName evidence="6">histidine kinase</fullName>
        <ecNumber evidence="6">2.7.13.3</ecNumber>
    </recommendedName>
    <alternativeName>
        <fullName evidence="15">Thiamine pyrimidine synthase</fullName>
    </alternativeName>
</protein>
<dbReference type="InterPro" id="IPR015168">
    <property type="entry name" value="SsuA/THI5"/>
</dbReference>
<evidence type="ECO:0000256" key="13">
    <source>
        <dbReference type="ARBA" id="ARBA00023004"/>
    </source>
</evidence>
<evidence type="ECO:0000256" key="9">
    <source>
        <dbReference type="ARBA" id="ARBA00022723"/>
    </source>
</evidence>
<dbReference type="InterPro" id="IPR004358">
    <property type="entry name" value="Sig_transdc_His_kin-like_C"/>
</dbReference>
<evidence type="ECO:0000256" key="8">
    <source>
        <dbReference type="ARBA" id="ARBA00022679"/>
    </source>
</evidence>
<evidence type="ECO:0000256" key="12">
    <source>
        <dbReference type="ARBA" id="ARBA00022977"/>
    </source>
</evidence>
<dbReference type="SMART" id="SM00387">
    <property type="entry name" value="HATPase_c"/>
    <property type="match status" value="1"/>
</dbReference>
<evidence type="ECO:0000256" key="17">
    <source>
        <dbReference type="SAM" id="Phobius"/>
    </source>
</evidence>
<evidence type="ECO:0000256" key="15">
    <source>
        <dbReference type="ARBA" id="ARBA00033171"/>
    </source>
</evidence>
<evidence type="ECO:0000256" key="3">
    <source>
        <dbReference type="ARBA" id="ARBA00004948"/>
    </source>
</evidence>
<organism evidence="19 20">
    <name type="scientific">Thermosyntropha lipolytica DSM 11003</name>
    <dbReference type="NCBI Taxonomy" id="1123382"/>
    <lineage>
        <taxon>Bacteria</taxon>
        <taxon>Bacillati</taxon>
        <taxon>Bacillota</taxon>
        <taxon>Clostridia</taxon>
        <taxon>Eubacteriales</taxon>
        <taxon>Syntrophomonadaceae</taxon>
        <taxon>Thermosyntropha</taxon>
    </lineage>
</organism>
<dbReference type="InterPro" id="IPR027939">
    <property type="entry name" value="NMT1/THI5"/>
</dbReference>
<evidence type="ECO:0000256" key="4">
    <source>
        <dbReference type="ARBA" id="ARBA00009406"/>
    </source>
</evidence>
<keyword evidence="17" id="KW-0812">Transmembrane</keyword>